<dbReference type="EMBL" id="JARBHB010000013">
    <property type="protein sequence ID" value="KAJ8869914.1"/>
    <property type="molecule type" value="Genomic_DNA"/>
</dbReference>
<protein>
    <submittedName>
        <fullName evidence="2">Uncharacterized protein</fullName>
    </submittedName>
</protein>
<feature type="region of interest" description="Disordered" evidence="1">
    <location>
        <begin position="423"/>
        <end position="479"/>
    </location>
</feature>
<comment type="caution">
    <text evidence="2">The sequence shown here is derived from an EMBL/GenBank/DDBJ whole genome shotgun (WGS) entry which is preliminary data.</text>
</comment>
<evidence type="ECO:0000313" key="2">
    <source>
        <dbReference type="EMBL" id="KAJ8869914.1"/>
    </source>
</evidence>
<feature type="region of interest" description="Disordered" evidence="1">
    <location>
        <begin position="226"/>
        <end position="253"/>
    </location>
</feature>
<proteinExistence type="predicted"/>
<name>A0ABQ9GBX6_9NEOP</name>
<feature type="region of interest" description="Disordered" evidence="1">
    <location>
        <begin position="616"/>
        <end position="637"/>
    </location>
</feature>
<dbReference type="Proteomes" id="UP001159363">
    <property type="component" value="Chromosome 12"/>
</dbReference>
<sequence length="670" mass="73300">MECRCAGEPALISIRKLALAWEYHLPPPHPSPSPFFPNHFFLPWIASPAAEPAINSADTLENESAFRILYGWRTADTPIAAIFPVVWPVVERCGGAPRVGLYREELVQSRTQEPLPRSPPAPRLVAVNASKTLTNYDDLLPHSSAHTSRPSTCPQAKPRASVIPKITDTVLPTHSVNTANILFPLSTLEQQPPRPICEPNPPHFSAATPAAYYVPTGDYHKARARAFQDDTRSEKKKPPHHQPPPPPQHPNFTRRMSRLFNFTINHRKKSLLLPAYTLTDALGDMRPVKMVLNSNSVYLSFAGPAVAYTTRLPSRRTWFYSRPGSPPGFRIWVPCGTMPLVGGFSRGSPSSPPLHSGAAPHSPRFTLIGSQNLDVKILPNLFTGSEFVPCIGKSNPPMVNIWYGCTTAYGKHKLSKNNHNYRTGVQESKSRHTGVANSFPAAGRTPSHHQVPQTVRGGEGGVAAPAPSLETDHSSSLQPPVPLAPSGMRQIPATPNVAFQPLKGGWPPRARTLPCRAKLATGPRASVRTLPVDRAFKVTLQRARTVPGRAARRGWSARLRNALGVGRAERGQGVSGTHAEGKEPAHARYPTIIDMEQTPEKTRRLAASSGTIFPHAKIQERPRRESSPVLQGGKVSSLTTKPQRPLFFFRGACVRELRHAVLLQSSPPRG</sequence>
<evidence type="ECO:0000313" key="3">
    <source>
        <dbReference type="Proteomes" id="UP001159363"/>
    </source>
</evidence>
<feature type="compositionally biased region" description="Basic and acidic residues" evidence="1">
    <location>
        <begin position="617"/>
        <end position="626"/>
    </location>
</feature>
<gene>
    <name evidence="2" type="ORF">PR048_028923</name>
</gene>
<organism evidence="2 3">
    <name type="scientific">Dryococelus australis</name>
    <dbReference type="NCBI Taxonomy" id="614101"/>
    <lineage>
        <taxon>Eukaryota</taxon>
        <taxon>Metazoa</taxon>
        <taxon>Ecdysozoa</taxon>
        <taxon>Arthropoda</taxon>
        <taxon>Hexapoda</taxon>
        <taxon>Insecta</taxon>
        <taxon>Pterygota</taxon>
        <taxon>Neoptera</taxon>
        <taxon>Polyneoptera</taxon>
        <taxon>Phasmatodea</taxon>
        <taxon>Verophasmatodea</taxon>
        <taxon>Anareolatae</taxon>
        <taxon>Phasmatidae</taxon>
        <taxon>Eurycanthinae</taxon>
        <taxon>Dryococelus</taxon>
    </lineage>
</organism>
<accession>A0ABQ9GBX6</accession>
<keyword evidence="3" id="KW-1185">Reference proteome</keyword>
<reference evidence="2 3" key="1">
    <citation type="submission" date="2023-02" db="EMBL/GenBank/DDBJ databases">
        <title>LHISI_Scaffold_Assembly.</title>
        <authorList>
            <person name="Stuart O.P."/>
            <person name="Cleave R."/>
            <person name="Magrath M.J.L."/>
            <person name="Mikheyev A.S."/>
        </authorList>
    </citation>
    <scope>NUCLEOTIDE SEQUENCE [LARGE SCALE GENOMIC DNA]</scope>
    <source>
        <strain evidence="2">Daus_M_001</strain>
        <tissue evidence="2">Leg muscle</tissue>
    </source>
</reference>
<evidence type="ECO:0000256" key="1">
    <source>
        <dbReference type="SAM" id="MobiDB-lite"/>
    </source>
</evidence>